<protein>
    <submittedName>
        <fullName evidence="2">Uncharacterized protein</fullName>
    </submittedName>
</protein>
<reference evidence="2 3" key="1">
    <citation type="submission" date="2018-11" db="EMBL/GenBank/DDBJ databases">
        <authorList>
            <consortium name="Pathogen Informatics"/>
        </authorList>
    </citation>
    <scope>NUCLEOTIDE SEQUENCE [LARGE SCALE GENOMIC DNA]</scope>
</reference>
<proteinExistence type="predicted"/>
<organism evidence="2 3">
    <name type="scientific">Gongylonema pulchrum</name>
    <dbReference type="NCBI Taxonomy" id="637853"/>
    <lineage>
        <taxon>Eukaryota</taxon>
        <taxon>Metazoa</taxon>
        <taxon>Ecdysozoa</taxon>
        <taxon>Nematoda</taxon>
        <taxon>Chromadorea</taxon>
        <taxon>Rhabditida</taxon>
        <taxon>Spirurina</taxon>
        <taxon>Spiruromorpha</taxon>
        <taxon>Spiruroidea</taxon>
        <taxon>Gongylonematidae</taxon>
        <taxon>Gongylonema</taxon>
    </lineage>
</organism>
<evidence type="ECO:0000256" key="1">
    <source>
        <dbReference type="SAM" id="SignalP"/>
    </source>
</evidence>
<evidence type="ECO:0000313" key="3">
    <source>
        <dbReference type="Proteomes" id="UP000271098"/>
    </source>
</evidence>
<dbReference type="EMBL" id="UYRT01008022">
    <property type="protein sequence ID" value="VDK44058.1"/>
    <property type="molecule type" value="Genomic_DNA"/>
</dbReference>
<dbReference type="Proteomes" id="UP000271098">
    <property type="component" value="Unassembled WGS sequence"/>
</dbReference>
<keyword evidence="3" id="KW-1185">Reference proteome</keyword>
<name>A0A3P6RQ51_9BILA</name>
<sequence length="123" mass="14092">MVLLISMGIERLICVIAVVSTAYGQPPWTIRAKTREFYQNFRECKLADDELREKNPKARLVNVKRLTEFFEQRARELADAPPPGRLTRSQTFDCLRWTAPADLHITQPASSVDHNNEPVLLSL</sequence>
<feature type="signal peptide" evidence="1">
    <location>
        <begin position="1"/>
        <end position="24"/>
    </location>
</feature>
<accession>A0A3P6RQ51</accession>
<evidence type="ECO:0000313" key="2">
    <source>
        <dbReference type="EMBL" id="VDK44058.1"/>
    </source>
</evidence>
<gene>
    <name evidence="2" type="ORF">GPUH_LOCUS4312</name>
</gene>
<feature type="chain" id="PRO_5018177799" evidence="1">
    <location>
        <begin position="25"/>
        <end position="123"/>
    </location>
</feature>
<dbReference type="AlphaFoldDB" id="A0A3P6RQ51"/>
<keyword evidence="1" id="KW-0732">Signal</keyword>